<dbReference type="InterPro" id="IPR039447">
    <property type="entry name" value="UreH-like_TM_dom"/>
</dbReference>
<feature type="domain" description="Urease accessory protein UreH-like transmembrane" evidence="2">
    <location>
        <begin position="16"/>
        <end position="214"/>
    </location>
</feature>
<accession>A0A2J0KUK2</accession>
<dbReference type="EMBL" id="PEWV01000055">
    <property type="protein sequence ID" value="PIU41459.1"/>
    <property type="molecule type" value="Genomic_DNA"/>
</dbReference>
<keyword evidence="1" id="KW-0472">Membrane</keyword>
<gene>
    <name evidence="3" type="ORF">COS99_05295</name>
</gene>
<protein>
    <recommendedName>
        <fullName evidence="2">Urease accessory protein UreH-like transmembrane domain-containing protein</fullName>
    </recommendedName>
</protein>
<name>A0A2J0KUK2_9BACT</name>
<feature type="transmembrane region" description="Helical" evidence="1">
    <location>
        <begin position="125"/>
        <end position="151"/>
    </location>
</feature>
<evidence type="ECO:0000313" key="3">
    <source>
        <dbReference type="EMBL" id="PIU41459.1"/>
    </source>
</evidence>
<keyword evidence="1" id="KW-1133">Transmembrane helix</keyword>
<dbReference type="Proteomes" id="UP000230052">
    <property type="component" value="Unassembled WGS sequence"/>
</dbReference>
<evidence type="ECO:0000259" key="2">
    <source>
        <dbReference type="Pfam" id="PF13386"/>
    </source>
</evidence>
<dbReference type="AlphaFoldDB" id="A0A2J0KUK2"/>
<dbReference type="Pfam" id="PF13386">
    <property type="entry name" value="DsbD_2"/>
    <property type="match status" value="1"/>
</dbReference>
<keyword evidence="1" id="KW-0812">Transmembrane</keyword>
<sequence>MFNAALTYLQLFGIGVGLGLAGPCLLACAPVLITYIAGKQTTWKRALIDIFYFLTGRFLAYLVLGYLAGLSGTILRQFCKAGFIPVVKVFGGVIIVFLGAYVWLGSEHFSRLCKGRSGSAFNLGSLFILGFVVGMFPCAPLLALLLEITLISKTPLGGMCYALFFGLGTFISGFIAMGILSGIFTWLPPKVLRSKKSNLVFRTICALLLIWLGLDLIFKFYPHTINNAGAIN</sequence>
<organism evidence="3 4">
    <name type="scientific">Candidatus Aquitaenariimonas noxiae</name>
    <dbReference type="NCBI Taxonomy" id="1974741"/>
    <lineage>
        <taxon>Bacteria</taxon>
        <taxon>Pseudomonadati</taxon>
        <taxon>Candidatus Omnitrophota</taxon>
        <taxon>Candidatus Aquitaenariimonas</taxon>
    </lineage>
</organism>
<feature type="transmembrane region" description="Helical" evidence="1">
    <location>
        <begin position="81"/>
        <end position="104"/>
    </location>
</feature>
<evidence type="ECO:0000256" key="1">
    <source>
        <dbReference type="SAM" id="Phobius"/>
    </source>
</evidence>
<evidence type="ECO:0000313" key="4">
    <source>
        <dbReference type="Proteomes" id="UP000230052"/>
    </source>
</evidence>
<feature type="transmembrane region" description="Helical" evidence="1">
    <location>
        <begin position="12"/>
        <end position="38"/>
    </location>
</feature>
<feature type="transmembrane region" description="Helical" evidence="1">
    <location>
        <begin position="199"/>
        <end position="218"/>
    </location>
</feature>
<feature type="transmembrane region" description="Helical" evidence="1">
    <location>
        <begin position="50"/>
        <end position="69"/>
    </location>
</feature>
<reference evidence="3 4" key="1">
    <citation type="submission" date="2017-09" db="EMBL/GenBank/DDBJ databases">
        <title>Depth-based differentiation of microbial function through sediment-hosted aquifers and enrichment of novel symbionts in the deep terrestrial subsurface.</title>
        <authorList>
            <person name="Probst A.J."/>
            <person name="Ladd B."/>
            <person name="Jarett J.K."/>
            <person name="Geller-Mcgrath D.E."/>
            <person name="Sieber C.M."/>
            <person name="Emerson J.B."/>
            <person name="Anantharaman K."/>
            <person name="Thomas B.C."/>
            <person name="Malmstrom R."/>
            <person name="Stieglmeier M."/>
            <person name="Klingl A."/>
            <person name="Woyke T."/>
            <person name="Ryan C.M."/>
            <person name="Banfield J.F."/>
        </authorList>
    </citation>
    <scope>NUCLEOTIDE SEQUENCE [LARGE SCALE GENOMIC DNA]</scope>
    <source>
        <strain evidence="3">CG07_land_8_20_14_0_80_42_15</strain>
    </source>
</reference>
<feature type="transmembrane region" description="Helical" evidence="1">
    <location>
        <begin position="163"/>
        <end position="187"/>
    </location>
</feature>
<proteinExistence type="predicted"/>
<comment type="caution">
    <text evidence="3">The sequence shown here is derived from an EMBL/GenBank/DDBJ whole genome shotgun (WGS) entry which is preliminary data.</text>
</comment>